<gene>
    <name evidence="1" type="ORF">SAMN05660652_00542</name>
</gene>
<proteinExistence type="predicted"/>
<sequence>MAKEYYSYLVHLLMFFDPRSKEVPSYPFAHLPKIANRARVLLESRTVEEILKMARGLDFAIFCHRSDALDDEISRLQEILNTPRRWKREPAWIEQEYDRALEFFEWVGSMESENGEEYGGQWQLKEDARDKLMLDGPYSTDTDAEVLRILARGYAAEDVNDIANATYSELFATLALCRIAETASALKPDKQFNFGHEINMAVAGENAIEAMDAVCFAEHFRYMEDEAKIRAMREHEACMLRSENAKKLNSERHRENYEAKSIVVAEWEKDISRFSSADMAGVHIASWLLETKGIEKTPRTVAGWIREHAKKIGVRFR</sequence>
<protein>
    <submittedName>
        <fullName evidence="1">Uncharacterized protein</fullName>
    </submittedName>
</protein>
<organism evidence="1 2">
    <name type="scientific">Propionivibrio dicarboxylicus</name>
    <dbReference type="NCBI Taxonomy" id="83767"/>
    <lineage>
        <taxon>Bacteria</taxon>
        <taxon>Pseudomonadati</taxon>
        <taxon>Pseudomonadota</taxon>
        <taxon>Betaproteobacteria</taxon>
        <taxon>Rhodocyclales</taxon>
        <taxon>Rhodocyclaceae</taxon>
        <taxon>Propionivibrio</taxon>
    </lineage>
</organism>
<dbReference type="RefSeq" id="WP_143009744.1">
    <property type="nucleotide sequence ID" value="NZ_FNCY01000001.1"/>
</dbReference>
<evidence type="ECO:0000313" key="2">
    <source>
        <dbReference type="Proteomes" id="UP000198607"/>
    </source>
</evidence>
<dbReference type="EMBL" id="FNCY01000001">
    <property type="protein sequence ID" value="SDG72160.1"/>
    <property type="molecule type" value="Genomic_DNA"/>
</dbReference>
<keyword evidence="2" id="KW-1185">Reference proteome</keyword>
<accession>A0A1G7WLR0</accession>
<dbReference type="Proteomes" id="UP000198607">
    <property type="component" value="Unassembled WGS sequence"/>
</dbReference>
<dbReference type="AlphaFoldDB" id="A0A1G7WLR0"/>
<evidence type="ECO:0000313" key="1">
    <source>
        <dbReference type="EMBL" id="SDG72160.1"/>
    </source>
</evidence>
<dbReference type="OrthoDB" id="8565189at2"/>
<name>A0A1G7WLR0_9RHOO</name>
<reference evidence="1 2" key="1">
    <citation type="submission" date="2016-10" db="EMBL/GenBank/DDBJ databases">
        <authorList>
            <person name="de Groot N.N."/>
        </authorList>
    </citation>
    <scope>NUCLEOTIDE SEQUENCE [LARGE SCALE GENOMIC DNA]</scope>
    <source>
        <strain evidence="1 2">DSM 5885</strain>
    </source>
</reference>